<keyword evidence="3" id="KW-1185">Reference proteome</keyword>
<accession>A0A167ZY09</accession>
<feature type="compositionally biased region" description="Polar residues" evidence="1">
    <location>
        <begin position="508"/>
        <end position="536"/>
    </location>
</feature>
<feature type="compositionally biased region" description="Basic residues" evidence="1">
    <location>
        <begin position="138"/>
        <end position="155"/>
    </location>
</feature>
<feature type="compositionally biased region" description="Polar residues" evidence="1">
    <location>
        <begin position="332"/>
        <end position="344"/>
    </location>
</feature>
<dbReference type="Proteomes" id="UP000076874">
    <property type="component" value="Unassembled WGS sequence"/>
</dbReference>
<feature type="compositionally biased region" description="Polar residues" evidence="1">
    <location>
        <begin position="707"/>
        <end position="717"/>
    </location>
</feature>
<dbReference type="GO" id="GO:0000329">
    <property type="term" value="C:fungal-type vacuole membrane"/>
    <property type="evidence" value="ECO:0007669"/>
    <property type="project" value="TreeGrafter"/>
</dbReference>
<feature type="compositionally biased region" description="Low complexity" evidence="1">
    <location>
        <begin position="211"/>
        <end position="224"/>
    </location>
</feature>
<feature type="compositionally biased region" description="Polar residues" evidence="1">
    <location>
        <begin position="231"/>
        <end position="260"/>
    </location>
</feature>
<dbReference type="PANTHER" id="PTHR22794">
    <property type="entry name" value="THAP DOMAIN PROTEIN 11"/>
    <property type="match status" value="1"/>
</dbReference>
<feature type="compositionally biased region" description="Low complexity" evidence="1">
    <location>
        <begin position="1"/>
        <end position="20"/>
    </location>
</feature>
<feature type="compositionally biased region" description="Acidic residues" evidence="1">
    <location>
        <begin position="349"/>
        <end position="370"/>
    </location>
</feature>
<feature type="region of interest" description="Disordered" evidence="1">
    <location>
        <begin position="748"/>
        <end position="806"/>
    </location>
</feature>
<evidence type="ECO:0000313" key="2">
    <source>
        <dbReference type="EMBL" id="OAA68026.1"/>
    </source>
</evidence>
<feature type="compositionally biased region" description="Polar residues" evidence="1">
    <location>
        <begin position="409"/>
        <end position="422"/>
    </location>
</feature>
<dbReference type="Pfam" id="PF10452">
    <property type="entry name" value="TCO89"/>
    <property type="match status" value="1"/>
</dbReference>
<feature type="compositionally biased region" description="Gly residues" evidence="1">
    <location>
        <begin position="110"/>
        <end position="119"/>
    </location>
</feature>
<feature type="compositionally biased region" description="Polar residues" evidence="1">
    <location>
        <begin position="84"/>
        <end position="98"/>
    </location>
</feature>
<feature type="compositionally biased region" description="Polar residues" evidence="1">
    <location>
        <begin position="169"/>
        <end position="178"/>
    </location>
</feature>
<proteinExistence type="predicted"/>
<dbReference type="STRING" id="1081102.A0A167ZY09"/>
<evidence type="ECO:0000256" key="1">
    <source>
        <dbReference type="SAM" id="MobiDB-lite"/>
    </source>
</evidence>
<dbReference type="AlphaFoldDB" id="A0A167ZY09"/>
<dbReference type="GO" id="GO:0031929">
    <property type="term" value="P:TOR signaling"/>
    <property type="evidence" value="ECO:0007669"/>
    <property type="project" value="InterPro"/>
</dbReference>
<feature type="compositionally biased region" description="Polar residues" evidence="1">
    <location>
        <begin position="277"/>
        <end position="298"/>
    </location>
</feature>
<feature type="region of interest" description="Disordered" evidence="1">
    <location>
        <begin position="1"/>
        <end position="658"/>
    </location>
</feature>
<feature type="region of interest" description="Disordered" evidence="1">
    <location>
        <begin position="706"/>
        <end position="732"/>
    </location>
</feature>
<feature type="compositionally biased region" description="Basic residues" evidence="1">
    <location>
        <begin position="786"/>
        <end position="799"/>
    </location>
</feature>
<evidence type="ECO:0000313" key="3">
    <source>
        <dbReference type="Proteomes" id="UP000076874"/>
    </source>
</evidence>
<feature type="compositionally biased region" description="Basic and acidic residues" evidence="1">
    <location>
        <begin position="378"/>
        <end position="398"/>
    </location>
</feature>
<name>A0A167ZY09_9HYPO</name>
<protein>
    <submittedName>
        <fullName evidence="2">TORC1 complex, subunit TCO89</fullName>
    </submittedName>
</protein>
<feature type="compositionally biased region" description="Low complexity" evidence="1">
    <location>
        <begin position="554"/>
        <end position="565"/>
    </location>
</feature>
<dbReference type="InterPro" id="IPR018857">
    <property type="entry name" value="TORC1_cplx_su_TCO89"/>
</dbReference>
<feature type="compositionally biased region" description="Low complexity" evidence="1">
    <location>
        <begin position="59"/>
        <end position="76"/>
    </location>
</feature>
<feature type="compositionally biased region" description="Polar residues" evidence="1">
    <location>
        <begin position="429"/>
        <end position="447"/>
    </location>
</feature>
<organism evidence="2 3">
    <name type="scientific">Niveomyces insectorum RCEF 264</name>
    <dbReference type="NCBI Taxonomy" id="1081102"/>
    <lineage>
        <taxon>Eukaryota</taxon>
        <taxon>Fungi</taxon>
        <taxon>Dikarya</taxon>
        <taxon>Ascomycota</taxon>
        <taxon>Pezizomycotina</taxon>
        <taxon>Sordariomycetes</taxon>
        <taxon>Hypocreomycetidae</taxon>
        <taxon>Hypocreales</taxon>
        <taxon>Cordycipitaceae</taxon>
        <taxon>Niveomyces</taxon>
    </lineage>
</organism>
<dbReference type="OrthoDB" id="5430106at2759"/>
<dbReference type="PANTHER" id="PTHR22794:SF2">
    <property type="entry name" value="THAP DOMAIN-CONTAINING PROTEIN 11"/>
    <property type="match status" value="1"/>
</dbReference>
<feature type="compositionally biased region" description="Low complexity" evidence="1">
    <location>
        <begin position="192"/>
        <end position="204"/>
    </location>
</feature>
<feature type="compositionally biased region" description="Low complexity" evidence="1">
    <location>
        <begin position="33"/>
        <end position="43"/>
    </location>
</feature>
<comment type="caution">
    <text evidence="2">The sequence shown here is derived from an EMBL/GenBank/DDBJ whole genome shotgun (WGS) entry which is preliminary data.</text>
</comment>
<dbReference type="GO" id="GO:0031931">
    <property type="term" value="C:TORC1 complex"/>
    <property type="evidence" value="ECO:0007669"/>
    <property type="project" value="InterPro"/>
</dbReference>
<feature type="compositionally biased region" description="Low complexity" evidence="1">
    <location>
        <begin position="629"/>
        <end position="652"/>
    </location>
</feature>
<sequence>MDQGGSVAAQSAQQQAQAEKQQNEKQRVGWAQSTSGSSTRSSGSGSGSEQDEQSEPTTPLQQGQPPPQQQQQQHQRQAQKSRKSNPQLQHATHTTANPVHSRPKAQKHIVGGGGGGVGSGTTTRLHARVPSSKALLKTVHHHPHHHQHQHQHHHHSQDSSHGLNALHHVSSTSSSKLHQQLQRRRPSPSPPLAAADFASRFPFAAAPPSPTQQQQQQQQQQQRPQPHRRSTSTSETKLHRSANSSSTSSPVRRNVSTSNLKRNRSHTDVAKRMSHGPSRTTAHVKRINSNPAVSSNKLRSVAPAGTSKKAPSQVRFEVGSPDAQDDEWVDAGSTSNVSGHQTTGIPHEQEEEEEEEVEEVSDKEEGDEGETAPSKQGDQGKEEAKLEQAGREPKRTEAEPPSQRAEGGDTQTSAAPPETTSNKAKEPQRPSSSASTAAPHLRTSSTGKLFFPRTPPRGAPPMMSTETALAMRPLRASSPDGSPSRQPPHQPQQSLSGGSSDREAMTSRFITTGSNESASAATAGNSFYTTSSSRPSTGRYAADERDAINLPNGMASSSANAASMSHPRRTRFISGDNNAQLTDDEDAGVTMAGGVRNPGMGSQPPRRTRQPHAPPAELSRTQQKLNLERASSSLDRSSRQRQGPAAGPLLGAGEFGMHDPRIGKLMEKTGMEYYVVRRYQNPVTRSLSRLTERLGGDKNWRIPAAHVNSSSHTSTGVATHPRPATAGLSQSVRERDIRRDALHSAAAATAAALHAAPGPPSRAQTMSAHGLPSGGVADDGSPSRQASHHLQRQQQHRRLSGTSLVDGYDEDSTAALLRNLWDKNLYLGTSQD</sequence>
<reference evidence="2 3" key="1">
    <citation type="journal article" date="2016" name="Genome Biol. Evol.">
        <title>Divergent and convergent evolution of fungal pathogenicity.</title>
        <authorList>
            <person name="Shang Y."/>
            <person name="Xiao G."/>
            <person name="Zheng P."/>
            <person name="Cen K."/>
            <person name="Zhan S."/>
            <person name="Wang C."/>
        </authorList>
    </citation>
    <scope>NUCLEOTIDE SEQUENCE [LARGE SCALE GENOMIC DNA]</scope>
    <source>
        <strain evidence="2 3">RCEF 264</strain>
    </source>
</reference>
<gene>
    <name evidence="2" type="ORF">SPI_00221</name>
</gene>
<dbReference type="EMBL" id="AZHD01000001">
    <property type="protein sequence ID" value="OAA68026.1"/>
    <property type="molecule type" value="Genomic_DNA"/>
</dbReference>